<accession>A0A939TC74</accession>
<gene>
    <name evidence="2" type="ORF">J4573_27925</name>
</gene>
<feature type="compositionally biased region" description="Low complexity" evidence="1">
    <location>
        <begin position="50"/>
        <end position="62"/>
    </location>
</feature>
<sequence>MTGGYSFFLSYAHSTPLTGERPDQLDRWVRLFFEDLRDAVQRRAEADAAGRPGPDLGSSSGSGRRDGFADFTVPVSADWNDRLLTALGAADVFVPLYSPNYFARARPRRELEAFRRRMDDAGVPPDNRVVPVLWTPPLGTAGSDWARDALAVTGPEPDYADNGLQALLRLDIYRSVFDRIVDRLAERIVEIGDTGRLRPSRVEDIDSIVLPSQDESAGRQFAVTVVADDLDWKPFPDQELSLAEYAEDVANRFDFVVDTVALPATGGLSGSPGVVLVDAEHLARPERRATVEEALRDRPPWVLPVLVGAPEATRKALTSRSLRDILGFAETVRRDVSSRVDHGVGSLKEFVEFMPFLVTEAERLYLRHGPMPQPAPDKPGSMPRLNRPPTQREDDR</sequence>
<dbReference type="EMBL" id="JAGEOJ010000011">
    <property type="protein sequence ID" value="MBO2450955.1"/>
    <property type="molecule type" value="Genomic_DNA"/>
</dbReference>
<dbReference type="Proteomes" id="UP000669179">
    <property type="component" value="Unassembled WGS sequence"/>
</dbReference>
<keyword evidence="3" id="KW-1185">Reference proteome</keyword>
<dbReference type="Gene3D" id="3.40.50.10140">
    <property type="entry name" value="Toll/interleukin-1 receptor homology (TIR) domain"/>
    <property type="match status" value="1"/>
</dbReference>
<protein>
    <recommendedName>
        <fullName evidence="4">TIR domain-containing protein</fullName>
    </recommendedName>
</protein>
<feature type="region of interest" description="Disordered" evidence="1">
    <location>
        <begin position="43"/>
        <end position="63"/>
    </location>
</feature>
<comment type="caution">
    <text evidence="2">The sequence shown here is derived from an EMBL/GenBank/DDBJ whole genome shotgun (WGS) entry which is preliminary data.</text>
</comment>
<evidence type="ECO:0000256" key="1">
    <source>
        <dbReference type="SAM" id="MobiDB-lite"/>
    </source>
</evidence>
<evidence type="ECO:0000313" key="3">
    <source>
        <dbReference type="Proteomes" id="UP000669179"/>
    </source>
</evidence>
<feature type="region of interest" description="Disordered" evidence="1">
    <location>
        <begin position="368"/>
        <end position="396"/>
    </location>
</feature>
<dbReference type="RefSeq" id="WP_208258826.1">
    <property type="nucleotide sequence ID" value="NZ_JAGEOJ010000011.1"/>
</dbReference>
<evidence type="ECO:0000313" key="2">
    <source>
        <dbReference type="EMBL" id="MBO2450955.1"/>
    </source>
</evidence>
<dbReference type="InterPro" id="IPR035897">
    <property type="entry name" value="Toll_tir_struct_dom_sf"/>
</dbReference>
<name>A0A939TC74_9ACTN</name>
<reference evidence="2" key="1">
    <citation type="submission" date="2021-03" db="EMBL/GenBank/DDBJ databases">
        <authorList>
            <person name="Kanchanasin P."/>
            <person name="Saeng-In P."/>
            <person name="Phongsopitanun W."/>
            <person name="Yuki M."/>
            <person name="Kudo T."/>
            <person name="Ohkuma M."/>
            <person name="Tanasupawat S."/>
        </authorList>
    </citation>
    <scope>NUCLEOTIDE SEQUENCE</scope>
    <source>
        <strain evidence="2">GKU 128</strain>
    </source>
</reference>
<evidence type="ECO:0008006" key="4">
    <source>
        <dbReference type="Google" id="ProtNLM"/>
    </source>
</evidence>
<proteinExistence type="predicted"/>
<organism evidence="2 3">
    <name type="scientific">Actinomadura barringtoniae</name>
    <dbReference type="NCBI Taxonomy" id="1427535"/>
    <lineage>
        <taxon>Bacteria</taxon>
        <taxon>Bacillati</taxon>
        <taxon>Actinomycetota</taxon>
        <taxon>Actinomycetes</taxon>
        <taxon>Streptosporangiales</taxon>
        <taxon>Thermomonosporaceae</taxon>
        <taxon>Actinomadura</taxon>
    </lineage>
</organism>
<dbReference type="AlphaFoldDB" id="A0A939TC74"/>